<dbReference type="EMBL" id="MU275864">
    <property type="protein sequence ID" value="KAI0050250.1"/>
    <property type="molecule type" value="Genomic_DNA"/>
</dbReference>
<name>A0ACB8S319_9AGAM</name>
<keyword evidence="2" id="KW-1185">Reference proteome</keyword>
<organism evidence="1 2">
    <name type="scientific">Auriscalpium vulgare</name>
    <dbReference type="NCBI Taxonomy" id="40419"/>
    <lineage>
        <taxon>Eukaryota</taxon>
        <taxon>Fungi</taxon>
        <taxon>Dikarya</taxon>
        <taxon>Basidiomycota</taxon>
        <taxon>Agaricomycotina</taxon>
        <taxon>Agaricomycetes</taxon>
        <taxon>Russulales</taxon>
        <taxon>Auriscalpiaceae</taxon>
        <taxon>Auriscalpium</taxon>
    </lineage>
</organism>
<reference evidence="1" key="1">
    <citation type="submission" date="2021-02" db="EMBL/GenBank/DDBJ databases">
        <authorList>
            <consortium name="DOE Joint Genome Institute"/>
            <person name="Ahrendt S."/>
            <person name="Looney B.P."/>
            <person name="Miyauchi S."/>
            <person name="Morin E."/>
            <person name="Drula E."/>
            <person name="Courty P.E."/>
            <person name="Chicoki N."/>
            <person name="Fauchery L."/>
            <person name="Kohler A."/>
            <person name="Kuo A."/>
            <person name="Labutti K."/>
            <person name="Pangilinan J."/>
            <person name="Lipzen A."/>
            <person name="Riley R."/>
            <person name="Andreopoulos W."/>
            <person name="He G."/>
            <person name="Johnson J."/>
            <person name="Barry K.W."/>
            <person name="Grigoriev I.V."/>
            <person name="Nagy L."/>
            <person name="Hibbett D."/>
            <person name="Henrissat B."/>
            <person name="Matheny P.B."/>
            <person name="Labbe J."/>
            <person name="Martin F."/>
        </authorList>
    </citation>
    <scope>NUCLEOTIDE SEQUENCE</scope>
    <source>
        <strain evidence="1">FP105234-sp</strain>
    </source>
</reference>
<proteinExistence type="predicted"/>
<dbReference type="Proteomes" id="UP000814033">
    <property type="component" value="Unassembled WGS sequence"/>
</dbReference>
<reference evidence="1" key="2">
    <citation type="journal article" date="2022" name="New Phytol.">
        <title>Evolutionary transition to the ectomycorrhizal habit in the genomes of a hyperdiverse lineage of mushroom-forming fungi.</title>
        <authorList>
            <person name="Looney B."/>
            <person name="Miyauchi S."/>
            <person name="Morin E."/>
            <person name="Drula E."/>
            <person name="Courty P.E."/>
            <person name="Kohler A."/>
            <person name="Kuo A."/>
            <person name="LaButti K."/>
            <person name="Pangilinan J."/>
            <person name="Lipzen A."/>
            <person name="Riley R."/>
            <person name="Andreopoulos W."/>
            <person name="He G."/>
            <person name="Johnson J."/>
            <person name="Nolan M."/>
            <person name="Tritt A."/>
            <person name="Barry K.W."/>
            <person name="Grigoriev I.V."/>
            <person name="Nagy L.G."/>
            <person name="Hibbett D."/>
            <person name="Henrissat B."/>
            <person name="Matheny P.B."/>
            <person name="Labbe J."/>
            <person name="Martin F.M."/>
        </authorList>
    </citation>
    <scope>NUCLEOTIDE SEQUENCE</scope>
    <source>
        <strain evidence="1">FP105234-sp</strain>
    </source>
</reference>
<sequence length="357" mass="38334">MPYMMDPLPPSPHPYSKDGLSPFASLGDLPKRKHSRSSTVFYVPLDIDQQPPPPRRLQPQPLARRSASASPAQSPSPSSSSSSSPPSPYTSQLVILPNGKPLKPSLKSAHTSPILPQRLHARTQSLPPAPSKSVQFRAPDAGLESVRTYKVSGRPAALLAAPAASDTETETESDAARAFPFAFARAPPFLEIDPAPRRTSPVPPRPLPALTYASNPPPGPGDPHVLLESLALPRARPPVLRGTVLVRNCAFEKRVAARFTLDAWDTVSEVAAAYAGPALPAALTVGDLIARADAPHAWDRFTFSVRLPADEARLPARTLLLALRFSAPGQGEWWDNNGGENYRVGFRWAGGQPARRA</sequence>
<evidence type="ECO:0000313" key="2">
    <source>
        <dbReference type="Proteomes" id="UP000814033"/>
    </source>
</evidence>
<comment type="caution">
    <text evidence="1">The sequence shown here is derived from an EMBL/GenBank/DDBJ whole genome shotgun (WGS) entry which is preliminary data.</text>
</comment>
<gene>
    <name evidence="1" type="ORF">FA95DRAFT_666293</name>
</gene>
<accession>A0ACB8S319</accession>
<protein>
    <submittedName>
        <fullName evidence="1">Carbohydrate-binding module family 21 protein</fullName>
    </submittedName>
</protein>
<evidence type="ECO:0000313" key="1">
    <source>
        <dbReference type="EMBL" id="KAI0050250.1"/>
    </source>
</evidence>